<proteinExistence type="predicted"/>
<name>A0A438E4B0_VITVI</name>
<dbReference type="AlphaFoldDB" id="A0A438E4B0"/>
<reference evidence="1 2" key="1">
    <citation type="journal article" date="2018" name="PLoS Genet.">
        <title>Population sequencing reveals clonal diversity and ancestral inbreeding in the grapevine cultivar Chardonnay.</title>
        <authorList>
            <person name="Roach M.J."/>
            <person name="Johnson D.L."/>
            <person name="Bohlmann J."/>
            <person name="van Vuuren H.J."/>
            <person name="Jones S.J."/>
            <person name="Pretorius I.S."/>
            <person name="Schmidt S.A."/>
            <person name="Borneman A.R."/>
        </authorList>
    </citation>
    <scope>NUCLEOTIDE SEQUENCE [LARGE SCALE GENOMIC DNA]</scope>
    <source>
        <strain evidence="2">cv. Chardonnay</strain>
        <tissue evidence="1">Leaf</tissue>
    </source>
</reference>
<evidence type="ECO:0000313" key="2">
    <source>
        <dbReference type="Proteomes" id="UP000288805"/>
    </source>
</evidence>
<protein>
    <submittedName>
        <fullName evidence="1">Uncharacterized protein</fullName>
    </submittedName>
</protein>
<comment type="caution">
    <text evidence="1">The sequence shown here is derived from an EMBL/GenBank/DDBJ whole genome shotgun (WGS) entry which is preliminary data.</text>
</comment>
<sequence length="68" mass="7519">MDAVVAALDKSNLQNYTEEQLFEEIAKIGGMSDVSHMKAYQALTGDMSATRAFLACPIDRHRHHGVVE</sequence>
<organism evidence="1 2">
    <name type="scientific">Vitis vinifera</name>
    <name type="common">Grape</name>
    <dbReference type="NCBI Taxonomy" id="29760"/>
    <lineage>
        <taxon>Eukaryota</taxon>
        <taxon>Viridiplantae</taxon>
        <taxon>Streptophyta</taxon>
        <taxon>Embryophyta</taxon>
        <taxon>Tracheophyta</taxon>
        <taxon>Spermatophyta</taxon>
        <taxon>Magnoliopsida</taxon>
        <taxon>eudicotyledons</taxon>
        <taxon>Gunneridae</taxon>
        <taxon>Pentapetalae</taxon>
        <taxon>rosids</taxon>
        <taxon>Vitales</taxon>
        <taxon>Vitaceae</taxon>
        <taxon>Viteae</taxon>
        <taxon>Vitis</taxon>
    </lineage>
</organism>
<evidence type="ECO:0000313" key="1">
    <source>
        <dbReference type="EMBL" id="RVW42493.1"/>
    </source>
</evidence>
<accession>A0A438E4B0</accession>
<gene>
    <name evidence="1" type="ORF">CK203_087849</name>
</gene>
<dbReference type="Proteomes" id="UP000288805">
    <property type="component" value="Unassembled WGS sequence"/>
</dbReference>
<dbReference type="EMBL" id="QGNW01001404">
    <property type="protein sequence ID" value="RVW42493.1"/>
    <property type="molecule type" value="Genomic_DNA"/>
</dbReference>